<dbReference type="AlphaFoldDB" id="A0A6J8CVQ9"/>
<dbReference type="Proteomes" id="UP000507470">
    <property type="component" value="Unassembled WGS sequence"/>
</dbReference>
<dbReference type="EMBL" id="CACVKT020006264">
    <property type="protein sequence ID" value="CAC5400608.1"/>
    <property type="molecule type" value="Genomic_DNA"/>
</dbReference>
<protein>
    <submittedName>
        <fullName evidence="1">Uncharacterized protein</fullName>
    </submittedName>
</protein>
<proteinExistence type="predicted"/>
<organism evidence="1 2">
    <name type="scientific">Mytilus coruscus</name>
    <name type="common">Sea mussel</name>
    <dbReference type="NCBI Taxonomy" id="42192"/>
    <lineage>
        <taxon>Eukaryota</taxon>
        <taxon>Metazoa</taxon>
        <taxon>Spiralia</taxon>
        <taxon>Lophotrochozoa</taxon>
        <taxon>Mollusca</taxon>
        <taxon>Bivalvia</taxon>
        <taxon>Autobranchia</taxon>
        <taxon>Pteriomorphia</taxon>
        <taxon>Mytilida</taxon>
        <taxon>Mytiloidea</taxon>
        <taxon>Mytilidae</taxon>
        <taxon>Mytilinae</taxon>
        <taxon>Mytilus</taxon>
    </lineage>
</organism>
<reference evidence="1 2" key="1">
    <citation type="submission" date="2020-06" db="EMBL/GenBank/DDBJ databases">
        <authorList>
            <person name="Li R."/>
            <person name="Bekaert M."/>
        </authorList>
    </citation>
    <scope>NUCLEOTIDE SEQUENCE [LARGE SCALE GENOMIC DNA]</scope>
    <source>
        <strain evidence="2">wild</strain>
    </source>
</reference>
<dbReference type="OrthoDB" id="425681at2759"/>
<accession>A0A6J8CVQ9</accession>
<evidence type="ECO:0000313" key="2">
    <source>
        <dbReference type="Proteomes" id="UP000507470"/>
    </source>
</evidence>
<evidence type="ECO:0000313" key="1">
    <source>
        <dbReference type="EMBL" id="CAC5400608.1"/>
    </source>
</evidence>
<name>A0A6J8CVQ9_MYTCO</name>
<keyword evidence="2" id="KW-1185">Reference proteome</keyword>
<sequence length="170" mass="19595">MEYFQDLATPMDSENFDKEHFYLVENNIKHLTKTFTENKIENISPVTEVEMKGILASMKNNKSADEENKAAEHLKYDPYELQTMLNVQADHENKLRYILSEQKSTILVYNDKLPKSWSLNGKSVTLSESAVHLGIERNITKNTWVKEVVNKRITTARKTVYSLMGAGLHD</sequence>
<gene>
    <name evidence="1" type="ORF">MCOR_34773</name>
</gene>